<dbReference type="PANTHER" id="PTHR23507">
    <property type="entry name" value="ZGC:174356"/>
    <property type="match status" value="1"/>
</dbReference>
<comment type="caution">
    <text evidence="6">The sequence shown here is derived from an EMBL/GenBank/DDBJ whole genome shotgun (WGS) entry which is preliminary data.</text>
</comment>
<keyword evidence="2 5" id="KW-0812">Transmembrane</keyword>
<feature type="transmembrane region" description="Helical" evidence="5">
    <location>
        <begin position="185"/>
        <end position="203"/>
    </location>
</feature>
<gene>
    <name evidence="6" type="ORF">SPHA_30488</name>
</gene>
<proteinExistence type="predicted"/>
<evidence type="ECO:0000256" key="2">
    <source>
        <dbReference type="ARBA" id="ARBA00022692"/>
    </source>
</evidence>
<keyword evidence="4 5" id="KW-0472">Membrane</keyword>
<evidence type="ECO:0000313" key="6">
    <source>
        <dbReference type="EMBL" id="CAE1256859.1"/>
    </source>
</evidence>
<dbReference type="PANTHER" id="PTHR23507:SF1">
    <property type="entry name" value="FI18259P1-RELATED"/>
    <property type="match status" value="1"/>
</dbReference>
<evidence type="ECO:0008006" key="8">
    <source>
        <dbReference type="Google" id="ProtNLM"/>
    </source>
</evidence>
<protein>
    <recommendedName>
        <fullName evidence="8">Solute carrier family 46 member 3</fullName>
    </recommendedName>
</protein>
<dbReference type="GO" id="GO:0022857">
    <property type="term" value="F:transmembrane transporter activity"/>
    <property type="evidence" value="ECO:0007669"/>
    <property type="project" value="TreeGrafter"/>
</dbReference>
<evidence type="ECO:0000256" key="4">
    <source>
        <dbReference type="ARBA" id="ARBA00023136"/>
    </source>
</evidence>
<sequence>MDCCLKCSSFIVVSFKKLSNRMACFKKPDHLVEPILTAGDIDLSLLYLLHPPLSFSKTFISYYLGLDNCMKALPLVILFPLFKRCFSVNDSFWAVLGILSKAFGCILFGSSHVLWLVFCVPFVKIFQGFPSAVVRSLLSSIVENAEQGQLFAIVASSESIISVLASLTFNTLYAATVDINPGISFYVSAGIAFIGVILVFIIWRHSGKDIKYEHFVEVTESTEQSDEISSEDKIS</sequence>
<dbReference type="Proteomes" id="UP000597762">
    <property type="component" value="Unassembled WGS sequence"/>
</dbReference>
<dbReference type="Gene3D" id="1.20.1250.20">
    <property type="entry name" value="MFS general substrate transporter like domains"/>
    <property type="match status" value="1"/>
</dbReference>
<dbReference type="SUPFAM" id="SSF103473">
    <property type="entry name" value="MFS general substrate transporter"/>
    <property type="match status" value="1"/>
</dbReference>
<organism evidence="6 7">
    <name type="scientific">Acanthosepion pharaonis</name>
    <name type="common">Pharaoh cuttlefish</name>
    <name type="synonym">Sepia pharaonis</name>
    <dbReference type="NCBI Taxonomy" id="158019"/>
    <lineage>
        <taxon>Eukaryota</taxon>
        <taxon>Metazoa</taxon>
        <taxon>Spiralia</taxon>
        <taxon>Lophotrochozoa</taxon>
        <taxon>Mollusca</taxon>
        <taxon>Cephalopoda</taxon>
        <taxon>Coleoidea</taxon>
        <taxon>Decapodiformes</taxon>
        <taxon>Sepiida</taxon>
        <taxon>Sepiina</taxon>
        <taxon>Sepiidae</taxon>
        <taxon>Acanthosepion</taxon>
    </lineage>
</organism>
<keyword evidence="3 5" id="KW-1133">Transmembrane helix</keyword>
<dbReference type="GO" id="GO:0016020">
    <property type="term" value="C:membrane"/>
    <property type="evidence" value="ECO:0007669"/>
    <property type="project" value="UniProtKB-SubCell"/>
</dbReference>
<evidence type="ECO:0000313" key="7">
    <source>
        <dbReference type="Proteomes" id="UP000597762"/>
    </source>
</evidence>
<feature type="transmembrane region" description="Helical" evidence="5">
    <location>
        <begin position="91"/>
        <end position="109"/>
    </location>
</feature>
<evidence type="ECO:0000256" key="1">
    <source>
        <dbReference type="ARBA" id="ARBA00004141"/>
    </source>
</evidence>
<evidence type="ECO:0000256" key="5">
    <source>
        <dbReference type="SAM" id="Phobius"/>
    </source>
</evidence>
<dbReference type="OrthoDB" id="419734at2759"/>
<reference evidence="6" key="1">
    <citation type="submission" date="2021-01" db="EMBL/GenBank/DDBJ databases">
        <authorList>
            <person name="Li R."/>
            <person name="Bekaert M."/>
        </authorList>
    </citation>
    <scope>NUCLEOTIDE SEQUENCE</scope>
    <source>
        <strain evidence="6">Farmed</strain>
    </source>
</reference>
<comment type="subcellular location">
    <subcellularLocation>
        <location evidence="1">Membrane</location>
        <topology evidence="1">Multi-pass membrane protein</topology>
    </subcellularLocation>
</comment>
<keyword evidence="7" id="KW-1185">Reference proteome</keyword>
<dbReference type="AlphaFoldDB" id="A0A812C352"/>
<name>A0A812C352_ACAPH</name>
<evidence type="ECO:0000256" key="3">
    <source>
        <dbReference type="ARBA" id="ARBA00022989"/>
    </source>
</evidence>
<dbReference type="InterPro" id="IPR036259">
    <property type="entry name" value="MFS_trans_sf"/>
</dbReference>
<dbReference type="EMBL" id="CAHIKZ030001224">
    <property type="protein sequence ID" value="CAE1256859.1"/>
    <property type="molecule type" value="Genomic_DNA"/>
</dbReference>
<accession>A0A812C352</accession>